<evidence type="ECO:0000313" key="3">
    <source>
        <dbReference type="EMBL" id="ARS90022.1"/>
    </source>
</evidence>
<gene>
    <name evidence="3" type="ORF">B1756_09970</name>
</gene>
<keyword evidence="2" id="KW-1133">Transmembrane helix</keyword>
<keyword evidence="2" id="KW-0472">Membrane</keyword>
<sequence length="123" mass="12720">MIGAYTIGKKAATFGFKRYGVPGAVATGGAALVGYVIVKRAVRSATAADEDSLTAAIDAQSIQTAVDERGLEAVTDVGTLEQAIHPDELEKGVDVSDLQSSVDRERDALERDNGMGSTGADGY</sequence>
<evidence type="ECO:0000256" key="1">
    <source>
        <dbReference type="SAM" id="MobiDB-lite"/>
    </source>
</evidence>
<organism evidence="3 4">
    <name type="scientific">Natrarchaeobaculum aegyptiacum</name>
    <dbReference type="NCBI Taxonomy" id="745377"/>
    <lineage>
        <taxon>Archaea</taxon>
        <taxon>Methanobacteriati</taxon>
        <taxon>Methanobacteriota</taxon>
        <taxon>Stenosarchaea group</taxon>
        <taxon>Halobacteria</taxon>
        <taxon>Halobacteriales</taxon>
        <taxon>Natrialbaceae</taxon>
        <taxon>Natrarchaeobaculum</taxon>
    </lineage>
</organism>
<keyword evidence="4" id="KW-1185">Reference proteome</keyword>
<dbReference type="AlphaFoldDB" id="A0A2Z2HSE4"/>
<accession>A0A2Z2HSE4</accession>
<feature type="region of interest" description="Disordered" evidence="1">
    <location>
        <begin position="88"/>
        <end position="123"/>
    </location>
</feature>
<feature type="compositionally biased region" description="Basic and acidic residues" evidence="1">
    <location>
        <begin position="102"/>
        <end position="113"/>
    </location>
</feature>
<protein>
    <submittedName>
        <fullName evidence="3">Uncharacterized protein</fullName>
    </submittedName>
</protein>
<name>A0A2Z2HSE4_9EURY</name>
<dbReference type="Proteomes" id="UP000250088">
    <property type="component" value="Chromosome"/>
</dbReference>
<dbReference type="EMBL" id="CP019893">
    <property type="protein sequence ID" value="ARS90022.1"/>
    <property type="molecule type" value="Genomic_DNA"/>
</dbReference>
<evidence type="ECO:0000313" key="4">
    <source>
        <dbReference type="Proteomes" id="UP000250088"/>
    </source>
</evidence>
<evidence type="ECO:0000256" key="2">
    <source>
        <dbReference type="SAM" id="Phobius"/>
    </source>
</evidence>
<dbReference type="GeneID" id="32894407"/>
<dbReference type="OrthoDB" id="168411at2157"/>
<reference evidence="4" key="1">
    <citation type="submission" date="2017-02" db="EMBL/GenBank/DDBJ databases">
        <title>Natronthermophilus aegyptiacus gen. nov.,sp. nov., an aerobic, extremely halophilic alkalithermophilic archaeon isolated from the athalassohaline Wadi An Natrun, Egypt.</title>
        <authorList>
            <person name="Zhao B."/>
        </authorList>
    </citation>
    <scope>NUCLEOTIDE SEQUENCE [LARGE SCALE GENOMIC DNA]</scope>
    <source>
        <strain evidence="4">JW/NM-HA 15</strain>
    </source>
</reference>
<dbReference type="KEGG" id="naj:B1756_09970"/>
<dbReference type="RefSeq" id="WP_086888398.1">
    <property type="nucleotide sequence ID" value="NZ_CP019893.1"/>
</dbReference>
<proteinExistence type="predicted"/>
<keyword evidence="2" id="KW-0812">Transmembrane</keyword>
<feature type="transmembrane region" description="Helical" evidence="2">
    <location>
        <begin position="19"/>
        <end position="38"/>
    </location>
</feature>